<accession>A0AC60NTP8</accession>
<proteinExistence type="predicted"/>
<evidence type="ECO:0000313" key="2">
    <source>
        <dbReference type="Proteomes" id="UP000805193"/>
    </source>
</evidence>
<evidence type="ECO:0000313" key="1">
    <source>
        <dbReference type="EMBL" id="KAG0410509.1"/>
    </source>
</evidence>
<reference evidence="1 2" key="1">
    <citation type="journal article" date="2020" name="Cell">
        <title>Large-Scale Comparative Analyses of Tick Genomes Elucidate Their Genetic Diversity and Vector Capacities.</title>
        <authorList>
            <consortium name="Tick Genome and Microbiome Consortium (TIGMIC)"/>
            <person name="Jia N."/>
            <person name="Wang J."/>
            <person name="Shi W."/>
            <person name="Du L."/>
            <person name="Sun Y."/>
            <person name="Zhan W."/>
            <person name="Jiang J.F."/>
            <person name="Wang Q."/>
            <person name="Zhang B."/>
            <person name="Ji P."/>
            <person name="Bell-Sakyi L."/>
            <person name="Cui X.M."/>
            <person name="Yuan T.T."/>
            <person name="Jiang B.G."/>
            <person name="Yang W.F."/>
            <person name="Lam T.T."/>
            <person name="Chang Q.C."/>
            <person name="Ding S.J."/>
            <person name="Wang X.J."/>
            <person name="Zhu J.G."/>
            <person name="Ruan X.D."/>
            <person name="Zhao L."/>
            <person name="Wei J.T."/>
            <person name="Ye R.Z."/>
            <person name="Que T.C."/>
            <person name="Du C.H."/>
            <person name="Zhou Y.H."/>
            <person name="Cheng J.X."/>
            <person name="Dai P.F."/>
            <person name="Guo W.B."/>
            <person name="Han X.H."/>
            <person name="Huang E.J."/>
            <person name="Li L.F."/>
            <person name="Wei W."/>
            <person name="Gao Y.C."/>
            <person name="Liu J.Z."/>
            <person name="Shao H.Z."/>
            <person name="Wang X."/>
            <person name="Wang C.C."/>
            <person name="Yang T.C."/>
            <person name="Huo Q.B."/>
            <person name="Li W."/>
            <person name="Chen H.Y."/>
            <person name="Chen S.E."/>
            <person name="Zhou L.G."/>
            <person name="Ni X.B."/>
            <person name="Tian J.H."/>
            <person name="Sheng Y."/>
            <person name="Liu T."/>
            <person name="Pan Y.S."/>
            <person name="Xia L.Y."/>
            <person name="Li J."/>
            <person name="Zhao F."/>
            <person name="Cao W.C."/>
        </authorList>
    </citation>
    <scope>NUCLEOTIDE SEQUENCE [LARGE SCALE GENOMIC DNA]</scope>
    <source>
        <strain evidence="1">Iper-2018</strain>
    </source>
</reference>
<gene>
    <name evidence="1" type="ORF">HPB47_012367</name>
</gene>
<sequence>MEPSACYVDVSGHKRSCAVGPTPRQMSEAARRPPQNVLEREREAGVPRRPGESDCPLATSGHSAKRAPTLRASRANPTAVHFHKSIRAQGQSGAPSSPHTHPQPEIHPAEFQIRAGSPETRHRRHTPPGHGARKDGRLSFAAQERREAAFSRKLAPRQIFGEFRPRIGGSSDASSQTGKNRAEKTTTPGLGCPHQWRPGGIVLHRRSGVSRPGLKSNPGRRFIAGSPRLWPILRGVQSPCRGRPLLRRSPGALGDPSARPQIPSMGLEPPRPARGQHPLVATPAALITRARLGASRKRLRAPHSVPPTKRVFRPPSHCPHQRNNSTPSYRDSSNDFWHERATLVFGINGENDTPFSCTPEHSVPESSNKDRTSRRVWDEGERSGTPSTTRPEQLITSTFSMGKRKRLPHFRGAAIPSCGSSPRPDSVPAARSAERPPACAFRRKRERDVSRLMNHARLPKQPHVVESTAAAQSAAGTPGKPLLPRRPRTLPARDDATETPIDFASAAK</sequence>
<comment type="caution">
    <text evidence="1">The sequence shown here is derived from an EMBL/GenBank/DDBJ whole genome shotgun (WGS) entry which is preliminary data.</text>
</comment>
<keyword evidence="2" id="KW-1185">Reference proteome</keyword>
<dbReference type="Proteomes" id="UP000805193">
    <property type="component" value="Unassembled WGS sequence"/>
</dbReference>
<protein>
    <submittedName>
        <fullName evidence="1">Uncharacterized protein</fullName>
    </submittedName>
</protein>
<name>A0AC60NTP8_IXOPE</name>
<organism evidence="1 2">
    <name type="scientific">Ixodes persulcatus</name>
    <name type="common">Taiga tick</name>
    <dbReference type="NCBI Taxonomy" id="34615"/>
    <lineage>
        <taxon>Eukaryota</taxon>
        <taxon>Metazoa</taxon>
        <taxon>Ecdysozoa</taxon>
        <taxon>Arthropoda</taxon>
        <taxon>Chelicerata</taxon>
        <taxon>Arachnida</taxon>
        <taxon>Acari</taxon>
        <taxon>Parasitiformes</taxon>
        <taxon>Ixodida</taxon>
        <taxon>Ixodoidea</taxon>
        <taxon>Ixodidae</taxon>
        <taxon>Ixodinae</taxon>
        <taxon>Ixodes</taxon>
    </lineage>
</organism>
<dbReference type="EMBL" id="JABSTQ010011516">
    <property type="protein sequence ID" value="KAG0410509.1"/>
    <property type="molecule type" value="Genomic_DNA"/>
</dbReference>